<organism evidence="1 2">
    <name type="scientific">Streptomyces tauricus</name>
    <dbReference type="NCBI Taxonomy" id="68274"/>
    <lineage>
        <taxon>Bacteria</taxon>
        <taxon>Bacillati</taxon>
        <taxon>Actinomycetota</taxon>
        <taxon>Actinomycetes</taxon>
        <taxon>Kitasatosporales</taxon>
        <taxon>Streptomycetaceae</taxon>
        <taxon>Streptomyces</taxon>
        <taxon>Streptomyces aurantiacus group</taxon>
    </lineage>
</organism>
<sequence>MPTRDMPLIDHAAGSDAALYPVFEDLKLDRYREVKEVLAATGHDWQLRTFRSQVIALYAAHTAAIDYWYQEEPPTADSLLMWARVLTQRTFALQVPMSDPVVLKAAEQARRACHAAIHAFPKCPAARVCLLALAQFDADPRYKQNQEHWVPGPGGLPEGPWPLYWAVRQRDPENREAYQRLLQFFYARGAGAHNVAQWLATSAGECSNLHMVPLYALAEDFRQRRIRGASDFTYWTTQHAQRYAVMARDHWFAYLDAETRASPVLSMDLNLLAWVIDKSGVGGAGPVFEAIGPYATAMPWQTLNPHRSNWVDNFHKARNYALAEQHTSY</sequence>
<dbReference type="RefSeq" id="WP_328939284.1">
    <property type="nucleotide sequence ID" value="NZ_CP108133.1"/>
</dbReference>
<evidence type="ECO:0000313" key="1">
    <source>
        <dbReference type="EMBL" id="WTP53498.1"/>
    </source>
</evidence>
<evidence type="ECO:0000313" key="2">
    <source>
        <dbReference type="Proteomes" id="UP001432166"/>
    </source>
</evidence>
<protein>
    <recommendedName>
        <fullName evidence="3">DUF4034 domain-containing protein</fullName>
    </recommendedName>
</protein>
<name>A0ABZ1JT00_9ACTN</name>
<gene>
    <name evidence="1" type="ORF">OG288_37360</name>
</gene>
<keyword evidence="2" id="KW-1185">Reference proteome</keyword>
<proteinExistence type="predicted"/>
<dbReference type="Proteomes" id="UP001432166">
    <property type="component" value="Chromosome"/>
</dbReference>
<accession>A0ABZ1JT00</accession>
<reference evidence="1" key="1">
    <citation type="submission" date="2022-10" db="EMBL/GenBank/DDBJ databases">
        <title>The complete genomes of actinobacterial strains from the NBC collection.</title>
        <authorList>
            <person name="Joergensen T.S."/>
            <person name="Alvarez Arevalo M."/>
            <person name="Sterndorff E.B."/>
            <person name="Faurdal D."/>
            <person name="Vuksanovic O."/>
            <person name="Mourched A.-S."/>
            <person name="Charusanti P."/>
            <person name="Shaw S."/>
            <person name="Blin K."/>
            <person name="Weber T."/>
        </authorList>
    </citation>
    <scope>NUCLEOTIDE SEQUENCE</scope>
    <source>
        <strain evidence="1">NBC_00189</strain>
    </source>
</reference>
<dbReference type="EMBL" id="CP108133">
    <property type="protein sequence ID" value="WTP53498.1"/>
    <property type="molecule type" value="Genomic_DNA"/>
</dbReference>
<evidence type="ECO:0008006" key="3">
    <source>
        <dbReference type="Google" id="ProtNLM"/>
    </source>
</evidence>